<reference evidence="2" key="1">
    <citation type="submission" date="2020-10" db="EMBL/GenBank/DDBJ databases">
        <authorList>
            <person name="Castelo-Branco R."/>
            <person name="Eusebio N."/>
            <person name="Adriana R."/>
            <person name="Vieira A."/>
            <person name="Brugerolle De Fraissinette N."/>
            <person name="Rezende De Castro R."/>
            <person name="Schneider M.P."/>
            <person name="Vasconcelos V."/>
            <person name="Leao P.N."/>
        </authorList>
    </citation>
    <scope>NUCLEOTIDE SEQUENCE</scope>
    <source>
        <strain evidence="2">LEGE 12446</strain>
    </source>
</reference>
<keyword evidence="1" id="KW-0812">Transmembrane</keyword>
<comment type="caution">
    <text evidence="2">The sequence shown here is derived from an EMBL/GenBank/DDBJ whole genome shotgun (WGS) entry which is preliminary data.</text>
</comment>
<feature type="transmembrane region" description="Helical" evidence="1">
    <location>
        <begin position="45"/>
        <end position="67"/>
    </location>
</feature>
<keyword evidence="3" id="KW-1185">Reference proteome</keyword>
<dbReference type="EMBL" id="JADEXS010000268">
    <property type="protein sequence ID" value="MBE9024442.1"/>
    <property type="molecule type" value="Genomic_DNA"/>
</dbReference>
<evidence type="ECO:0000313" key="2">
    <source>
        <dbReference type="EMBL" id="MBE9024442.1"/>
    </source>
</evidence>
<keyword evidence="1" id="KW-1133">Transmembrane helix</keyword>
<name>A0A8J7AF66_DESMC</name>
<accession>A0A8J7AF66</accession>
<evidence type="ECO:0000256" key="1">
    <source>
        <dbReference type="SAM" id="Phobius"/>
    </source>
</evidence>
<feature type="transmembrane region" description="Helical" evidence="1">
    <location>
        <begin position="12"/>
        <end position="33"/>
    </location>
</feature>
<evidence type="ECO:0000313" key="3">
    <source>
        <dbReference type="Proteomes" id="UP000622533"/>
    </source>
</evidence>
<keyword evidence="1" id="KW-0472">Membrane</keyword>
<protein>
    <submittedName>
        <fullName evidence="2">Uncharacterized protein</fullName>
    </submittedName>
</protein>
<dbReference type="AlphaFoldDB" id="A0A8J7AF66"/>
<proteinExistence type="predicted"/>
<sequence>MNYLNRKMTDLTANNTFVIAGIVFITIAVIGQSKLGFIEINPGCFGRFLALIIGISSLLYAVGLLNFSVVNIDSLRTYLVELIQQSLSSINELLQGS</sequence>
<dbReference type="Proteomes" id="UP000622533">
    <property type="component" value="Unassembled WGS sequence"/>
</dbReference>
<organism evidence="2 3">
    <name type="scientific">Desmonostoc muscorum LEGE 12446</name>
    <dbReference type="NCBI Taxonomy" id="1828758"/>
    <lineage>
        <taxon>Bacteria</taxon>
        <taxon>Bacillati</taxon>
        <taxon>Cyanobacteriota</taxon>
        <taxon>Cyanophyceae</taxon>
        <taxon>Nostocales</taxon>
        <taxon>Nostocaceae</taxon>
        <taxon>Desmonostoc</taxon>
    </lineage>
</organism>
<gene>
    <name evidence="2" type="ORF">IQ276_19035</name>
</gene>